<feature type="region of interest" description="Disordered" evidence="1">
    <location>
        <begin position="36"/>
        <end position="63"/>
    </location>
</feature>
<feature type="transmembrane region" description="Helical" evidence="2">
    <location>
        <begin position="12"/>
        <end position="30"/>
    </location>
</feature>
<accession>D1ATB1</accession>
<reference evidence="3 4" key="1">
    <citation type="journal article" date="2010" name="J. Bacteriol.">
        <title>Complete genome sequence of Anaplasma marginale subsp. centrale.</title>
        <authorList>
            <person name="Herndon D.R."/>
            <person name="Palmer G.H."/>
            <person name="Shkap V."/>
            <person name="Knowles D.P. Jr."/>
            <person name="Brayton K.A."/>
        </authorList>
    </citation>
    <scope>NUCLEOTIDE SEQUENCE [LARGE SCALE GENOMIC DNA]</scope>
    <source>
        <strain evidence="3 4">Israel</strain>
    </source>
</reference>
<dbReference type="KEGG" id="acn:ACIS_00083"/>
<dbReference type="HOGENOM" id="CLU_1163978_0_0_5"/>
<evidence type="ECO:0000313" key="3">
    <source>
        <dbReference type="EMBL" id="ACZ48789.1"/>
    </source>
</evidence>
<evidence type="ECO:0000313" key="4">
    <source>
        <dbReference type="Proteomes" id="UP000000630"/>
    </source>
</evidence>
<feature type="compositionally biased region" description="Low complexity" evidence="1">
    <location>
        <begin position="51"/>
        <end position="62"/>
    </location>
</feature>
<sequence>MYAAAVAQLLQQHQVVLVALVLFVIFFTAARPVRGASRGRHAHTASRGRSARGQAASAAPAQHNQVEAVTVFSGTEVSELTPERELHASGQSDTTATLPQAVPPTPCVMRGGTCGTHSTQQPPVGHIPTLSRGCSAKPITDPSTECVHALCPLETESSHYLPAECTEEEAADVVDIVGEQYAGVGEPELDEVLLCIDEQEASVVDLEELPPTKEEPEQLASTVMYCIAVDQVFPHSIARTLQHG</sequence>
<dbReference type="OrthoDB" id="9936395at2"/>
<evidence type="ECO:0000256" key="1">
    <source>
        <dbReference type="SAM" id="MobiDB-lite"/>
    </source>
</evidence>
<dbReference type="EMBL" id="CP001759">
    <property type="protein sequence ID" value="ACZ48789.1"/>
    <property type="molecule type" value="Genomic_DNA"/>
</dbReference>
<feature type="region of interest" description="Disordered" evidence="1">
    <location>
        <begin position="77"/>
        <end position="104"/>
    </location>
</feature>
<proteinExistence type="predicted"/>
<dbReference type="Proteomes" id="UP000000630">
    <property type="component" value="Chromosome"/>
</dbReference>
<feature type="compositionally biased region" description="Basic residues" evidence="1">
    <location>
        <begin position="37"/>
        <end position="50"/>
    </location>
</feature>
<keyword evidence="4" id="KW-1185">Reference proteome</keyword>
<keyword evidence="2" id="KW-0812">Transmembrane</keyword>
<dbReference type="STRING" id="574556.ACIS_00083"/>
<protein>
    <submittedName>
        <fullName evidence="3">Uncharacterized protein</fullName>
    </submittedName>
</protein>
<dbReference type="AlphaFoldDB" id="D1ATB1"/>
<keyword evidence="2" id="KW-0472">Membrane</keyword>
<organism evidence="3 4">
    <name type="scientific">Anaplasma centrale (strain Israel)</name>
    <name type="common">Anaplasma marginale subsp. centrale (strain Israel)</name>
    <dbReference type="NCBI Taxonomy" id="574556"/>
    <lineage>
        <taxon>Bacteria</taxon>
        <taxon>Pseudomonadati</taxon>
        <taxon>Pseudomonadota</taxon>
        <taxon>Alphaproteobacteria</taxon>
        <taxon>Rickettsiales</taxon>
        <taxon>Anaplasmataceae</taxon>
        <taxon>Anaplasma</taxon>
    </lineage>
</organism>
<keyword evidence="2" id="KW-1133">Transmembrane helix</keyword>
<feature type="compositionally biased region" description="Polar residues" evidence="1">
    <location>
        <begin position="89"/>
        <end position="98"/>
    </location>
</feature>
<evidence type="ECO:0000256" key="2">
    <source>
        <dbReference type="SAM" id="Phobius"/>
    </source>
</evidence>
<gene>
    <name evidence="3" type="ordered locus">ACIS_00083</name>
</gene>
<dbReference type="RefSeq" id="WP_012880276.1">
    <property type="nucleotide sequence ID" value="NC_013532.1"/>
</dbReference>
<name>D1ATB1_ANACI</name>